<evidence type="ECO:0000259" key="8">
    <source>
        <dbReference type="Pfam" id="PF01416"/>
    </source>
</evidence>
<dbReference type="GO" id="GO:0003723">
    <property type="term" value="F:RNA binding"/>
    <property type="evidence" value="ECO:0007669"/>
    <property type="project" value="InterPro"/>
</dbReference>
<dbReference type="Pfam" id="PF01416">
    <property type="entry name" value="PseudoU_synth_1"/>
    <property type="match status" value="1"/>
</dbReference>
<dbReference type="GO" id="GO:1990481">
    <property type="term" value="P:mRNA pseudouridine synthesis"/>
    <property type="evidence" value="ECO:0000318"/>
    <property type="project" value="GO_Central"/>
</dbReference>
<dbReference type="Proteomes" id="UP000006727">
    <property type="component" value="Chromosome 2"/>
</dbReference>
<feature type="active site" description="Nucleophile" evidence="5">
    <location>
        <position position="213"/>
    </location>
</feature>
<dbReference type="InterPro" id="IPR020097">
    <property type="entry name" value="PsdUridine_synth_TruA_a/b_dom"/>
</dbReference>
<dbReference type="InterPro" id="IPR020095">
    <property type="entry name" value="PsdUridine_synth_TruA_C"/>
</dbReference>
<dbReference type="GeneID" id="112294084"/>
<dbReference type="SUPFAM" id="SSF55120">
    <property type="entry name" value="Pseudouridine synthase"/>
    <property type="match status" value="2"/>
</dbReference>
<dbReference type="FunCoup" id="A0A2K1L2I0">
    <property type="interactions" value="177"/>
</dbReference>
<reference evidence="9 11" key="1">
    <citation type="journal article" date="2008" name="Science">
        <title>The Physcomitrella genome reveals evolutionary insights into the conquest of land by plants.</title>
        <authorList>
            <person name="Rensing S."/>
            <person name="Lang D."/>
            <person name="Zimmer A."/>
            <person name="Terry A."/>
            <person name="Salamov A."/>
            <person name="Shapiro H."/>
            <person name="Nishiyama T."/>
            <person name="Perroud P.-F."/>
            <person name="Lindquist E."/>
            <person name="Kamisugi Y."/>
            <person name="Tanahashi T."/>
            <person name="Sakakibara K."/>
            <person name="Fujita T."/>
            <person name="Oishi K."/>
            <person name="Shin-I T."/>
            <person name="Kuroki Y."/>
            <person name="Toyoda A."/>
            <person name="Suzuki Y."/>
            <person name="Hashimoto A."/>
            <person name="Yamaguchi K."/>
            <person name="Sugano A."/>
            <person name="Kohara Y."/>
            <person name="Fujiyama A."/>
            <person name="Anterola A."/>
            <person name="Aoki S."/>
            <person name="Ashton N."/>
            <person name="Barbazuk W.B."/>
            <person name="Barker E."/>
            <person name="Bennetzen J."/>
            <person name="Bezanilla M."/>
            <person name="Blankenship R."/>
            <person name="Cho S.H."/>
            <person name="Dutcher S."/>
            <person name="Estelle M."/>
            <person name="Fawcett J.A."/>
            <person name="Gundlach H."/>
            <person name="Hanada K."/>
            <person name="Heyl A."/>
            <person name="Hicks K.A."/>
            <person name="Hugh J."/>
            <person name="Lohr M."/>
            <person name="Mayer K."/>
            <person name="Melkozernov A."/>
            <person name="Murata T."/>
            <person name="Nelson D."/>
            <person name="Pils B."/>
            <person name="Prigge M."/>
            <person name="Reiss B."/>
            <person name="Renner T."/>
            <person name="Rombauts S."/>
            <person name="Rushton P."/>
            <person name="Sanderfoot A."/>
            <person name="Schween G."/>
            <person name="Shiu S.-H."/>
            <person name="Stueber K."/>
            <person name="Theodoulou F.L."/>
            <person name="Tu H."/>
            <person name="Van de Peer Y."/>
            <person name="Verrier P.J."/>
            <person name="Waters E."/>
            <person name="Wood A."/>
            <person name="Yang L."/>
            <person name="Cove D."/>
            <person name="Cuming A."/>
            <person name="Hasebe M."/>
            <person name="Lucas S."/>
            <person name="Mishler D.B."/>
            <person name="Reski R."/>
            <person name="Grigoriev I."/>
            <person name="Quatrano R.S."/>
            <person name="Boore J.L."/>
        </authorList>
    </citation>
    <scope>NUCLEOTIDE SEQUENCE [LARGE SCALE GENOMIC DNA]</scope>
    <source>
        <strain evidence="10 11">cv. Gransden 2004</strain>
    </source>
</reference>
<evidence type="ECO:0000256" key="5">
    <source>
        <dbReference type="PIRSR" id="PIRSR641708-1"/>
    </source>
</evidence>
<dbReference type="PANTHER" id="PTHR11142">
    <property type="entry name" value="PSEUDOURIDYLATE SYNTHASE"/>
    <property type="match status" value="1"/>
</dbReference>
<dbReference type="InterPro" id="IPR041708">
    <property type="entry name" value="PUS1/PUS2-like"/>
</dbReference>
<evidence type="ECO:0000256" key="3">
    <source>
        <dbReference type="ARBA" id="ARBA00023235"/>
    </source>
</evidence>
<evidence type="ECO:0000256" key="6">
    <source>
        <dbReference type="PIRSR" id="PIRSR641708-2"/>
    </source>
</evidence>
<dbReference type="Gene3D" id="3.30.70.580">
    <property type="entry name" value="Pseudouridine synthase I, catalytic domain, N-terminal subdomain"/>
    <property type="match status" value="1"/>
</dbReference>
<comment type="similarity">
    <text evidence="1">Belongs to the tRNA pseudouridine synthase TruA family.</text>
</comment>
<feature type="binding site" evidence="6">
    <location>
        <position position="278"/>
    </location>
    <ligand>
        <name>substrate</name>
    </ligand>
</feature>
<evidence type="ECO:0000256" key="7">
    <source>
        <dbReference type="SAM" id="MobiDB-lite"/>
    </source>
</evidence>
<keyword evidence="11" id="KW-1185">Reference proteome</keyword>
<reference evidence="10" key="3">
    <citation type="submission" date="2020-12" db="UniProtKB">
        <authorList>
            <consortium name="EnsemblPlants"/>
        </authorList>
    </citation>
    <scope>IDENTIFICATION</scope>
</reference>
<dbReference type="AlphaFoldDB" id="A0A2K1L2I0"/>
<comment type="catalytic activity">
    <reaction evidence="4">
        <text>a uridine in tRNA = a pseudouridine in tRNA</text>
        <dbReference type="Rhea" id="RHEA:54572"/>
        <dbReference type="Rhea" id="RHEA-COMP:13339"/>
        <dbReference type="Rhea" id="RHEA-COMP:13934"/>
        <dbReference type="ChEBI" id="CHEBI:65314"/>
        <dbReference type="ChEBI" id="CHEBI:65315"/>
    </reaction>
</comment>
<dbReference type="FunFam" id="3.30.70.580:FF:000002">
    <property type="entry name" value="tRNA pseudouridine synthase"/>
    <property type="match status" value="1"/>
</dbReference>
<dbReference type="RefSeq" id="XP_024399998.1">
    <property type="nucleotide sequence ID" value="XM_024544230.2"/>
</dbReference>
<dbReference type="STRING" id="3218.A0A2K1L2I0"/>
<name>A0A2K1L2I0_PHYPA</name>
<dbReference type="KEGG" id="ppp:112294084"/>
<sequence length="641" mass="72221">MHGSVLLDPNVQPLALQRAELLRRKHPLDQGQCVLMLTSVNNAVSSSFPVPFLISLNMFRFRPRLASASFPLVPFSPGTTYRFHAFQLSSTFSYQGVSSITSAARLTSSRHGRCTKRAPCGAPASAHNGAVAEDLFGKSSPQAISERRIKKKVAMWLGYVGTRYKGLQIQRGPGSAQTIEEELELAIFKAGGMIESNFGNLSKISWTRSSRTDKGVHSLCTVISMKMEVPEAAWVNDMDGFALADNINFHLSPFIRVFGITPVTRSFRARHDCCTRTYDYLLPAAILGIHPDTVPSQVEQRVTKFRSLLHLFEGKHAYHNYTIRRLYRPFPEKPYKSRLNDRNDNDTSNERTDKPSTTTSSIELDFLDEEDIMEELPDVLASELVDEMVSIFAEDSRRGDNELERSTFTLPGGNVTDLKAWWLPTPNESDKVWSSHFRKVISFNCGMPETFGEAQFIRISITGSSFMVHQIRKMIGTAIAVFHGLLPGDVIPISLARHSRIVLPLAPPDGLILVSNDFMPFRLPSVHPKKSDIEPNKPPALRIQEKHPKLEMSSAVRERVDEFCANVLMPDISPLISAKSSNWSIWIMNLERNVKIPESEIAEVRAAWTEWREQSVRLRQMKNQINHHVPDLSQNDRVLES</sequence>
<evidence type="ECO:0000256" key="2">
    <source>
        <dbReference type="ARBA" id="ARBA00022694"/>
    </source>
</evidence>
<evidence type="ECO:0000313" key="9">
    <source>
        <dbReference type="EMBL" id="PNR60234.1"/>
    </source>
</evidence>
<dbReference type="GO" id="GO:0009982">
    <property type="term" value="F:pseudouridine synthase activity"/>
    <property type="evidence" value="ECO:0000318"/>
    <property type="project" value="GO_Central"/>
</dbReference>
<keyword evidence="2" id="KW-0819">tRNA processing</keyword>
<dbReference type="PaxDb" id="3218-PP1S165_126V6.1"/>
<feature type="compositionally biased region" description="Basic and acidic residues" evidence="7">
    <location>
        <begin position="334"/>
        <end position="354"/>
    </location>
</feature>
<reference evidence="9 11" key="2">
    <citation type="journal article" date="2018" name="Plant J.">
        <title>The Physcomitrella patens chromosome-scale assembly reveals moss genome structure and evolution.</title>
        <authorList>
            <person name="Lang D."/>
            <person name="Ullrich K.K."/>
            <person name="Murat F."/>
            <person name="Fuchs J."/>
            <person name="Jenkins J."/>
            <person name="Haas F.B."/>
            <person name="Piednoel M."/>
            <person name="Gundlach H."/>
            <person name="Van Bel M."/>
            <person name="Meyberg R."/>
            <person name="Vives C."/>
            <person name="Morata J."/>
            <person name="Symeonidi A."/>
            <person name="Hiss M."/>
            <person name="Muchero W."/>
            <person name="Kamisugi Y."/>
            <person name="Saleh O."/>
            <person name="Blanc G."/>
            <person name="Decker E.L."/>
            <person name="van Gessel N."/>
            <person name="Grimwood J."/>
            <person name="Hayes R.D."/>
            <person name="Graham S.W."/>
            <person name="Gunter L.E."/>
            <person name="McDaniel S.F."/>
            <person name="Hoernstein S.N.W."/>
            <person name="Larsson A."/>
            <person name="Li F.W."/>
            <person name="Perroud P.F."/>
            <person name="Phillips J."/>
            <person name="Ranjan P."/>
            <person name="Rokshar D.S."/>
            <person name="Rothfels C.J."/>
            <person name="Schneider L."/>
            <person name="Shu S."/>
            <person name="Stevenson D.W."/>
            <person name="Thummler F."/>
            <person name="Tillich M."/>
            <person name="Villarreal Aguilar J.C."/>
            <person name="Widiez T."/>
            <person name="Wong G.K."/>
            <person name="Wymore A."/>
            <person name="Zhang Y."/>
            <person name="Zimmer A.D."/>
            <person name="Quatrano R.S."/>
            <person name="Mayer K.F.X."/>
            <person name="Goodstein D."/>
            <person name="Casacuberta J.M."/>
            <person name="Vandepoele K."/>
            <person name="Reski R."/>
            <person name="Cuming A.C."/>
            <person name="Tuskan G.A."/>
            <person name="Maumus F."/>
            <person name="Salse J."/>
            <person name="Schmutz J."/>
            <person name="Rensing S.A."/>
        </authorList>
    </citation>
    <scope>NUCLEOTIDE SEQUENCE [LARGE SCALE GENOMIC DNA]</scope>
    <source>
        <strain evidence="10 11">cv. Gransden 2004</strain>
    </source>
</reference>
<dbReference type="GO" id="GO:0031119">
    <property type="term" value="P:tRNA pseudouridine synthesis"/>
    <property type="evidence" value="ECO:0000318"/>
    <property type="project" value="GO_Central"/>
</dbReference>
<dbReference type="EnsemblPlants" id="Pp3c2_21310V3.4">
    <property type="protein sequence ID" value="Pp3c2_21310V3.4"/>
    <property type="gene ID" value="Pp3c2_21310"/>
</dbReference>
<evidence type="ECO:0000256" key="4">
    <source>
        <dbReference type="ARBA" id="ARBA00036943"/>
    </source>
</evidence>
<gene>
    <name evidence="10" type="primary">LOC112294084</name>
    <name evidence="9" type="ORF">PHYPA_003027</name>
</gene>
<keyword evidence="3" id="KW-0413">Isomerase</keyword>
<protein>
    <recommendedName>
        <fullName evidence="8">Pseudouridine synthase I TruA alpha/beta domain-containing protein</fullName>
    </recommendedName>
</protein>
<organism evidence="9">
    <name type="scientific">Physcomitrium patens</name>
    <name type="common">Spreading-leaved earth moss</name>
    <name type="synonym">Physcomitrella patens</name>
    <dbReference type="NCBI Taxonomy" id="3218"/>
    <lineage>
        <taxon>Eukaryota</taxon>
        <taxon>Viridiplantae</taxon>
        <taxon>Streptophyta</taxon>
        <taxon>Embryophyta</taxon>
        <taxon>Bryophyta</taxon>
        <taxon>Bryophytina</taxon>
        <taxon>Bryopsida</taxon>
        <taxon>Funariidae</taxon>
        <taxon>Funariales</taxon>
        <taxon>Funariaceae</taxon>
        <taxon>Physcomitrium</taxon>
    </lineage>
</organism>
<evidence type="ECO:0000256" key="1">
    <source>
        <dbReference type="ARBA" id="ARBA00009375"/>
    </source>
</evidence>
<dbReference type="OrthoDB" id="10256309at2759"/>
<evidence type="ECO:0000313" key="11">
    <source>
        <dbReference type="Proteomes" id="UP000006727"/>
    </source>
</evidence>
<dbReference type="InterPro" id="IPR020103">
    <property type="entry name" value="PsdUridine_synth_cat_dom_sf"/>
</dbReference>
<accession>A0A2K1L2I0</accession>
<dbReference type="CDD" id="cd02568">
    <property type="entry name" value="PseudoU_synth_PUS1_PUS2"/>
    <property type="match status" value="1"/>
</dbReference>
<dbReference type="Gramene" id="Pp3c2_21310V3.4">
    <property type="protein sequence ID" value="Pp3c2_21310V3.4"/>
    <property type="gene ID" value="Pp3c2_21310"/>
</dbReference>
<dbReference type="EnsemblPlants" id="Pp3c2_21310V3.1">
    <property type="protein sequence ID" value="Pp3c2_21310V3.1"/>
    <property type="gene ID" value="Pp3c2_21310"/>
</dbReference>
<dbReference type="PANTHER" id="PTHR11142:SF9">
    <property type="entry name" value="TRNA PSEUDOURIDINE SYNTHASE-RELATED"/>
    <property type="match status" value="1"/>
</dbReference>
<dbReference type="InterPro" id="IPR020094">
    <property type="entry name" value="TruA/RsuA/RluB/E/F_N"/>
</dbReference>
<dbReference type="Gene3D" id="3.30.70.660">
    <property type="entry name" value="Pseudouridine synthase I, catalytic domain, C-terminal subdomain"/>
    <property type="match status" value="1"/>
</dbReference>
<dbReference type="GO" id="GO:0005634">
    <property type="term" value="C:nucleus"/>
    <property type="evidence" value="ECO:0000318"/>
    <property type="project" value="GO_Central"/>
</dbReference>
<dbReference type="Gramene" id="Pp3c2_21310V3.1">
    <property type="protein sequence ID" value="Pp3c2_21310V3.1"/>
    <property type="gene ID" value="Pp3c2_21310"/>
</dbReference>
<evidence type="ECO:0000313" key="10">
    <source>
        <dbReference type="EnsemblPlants" id="Pp3c2_21310V3.1"/>
    </source>
</evidence>
<feature type="region of interest" description="Disordered" evidence="7">
    <location>
        <begin position="334"/>
        <end position="360"/>
    </location>
</feature>
<feature type="domain" description="Pseudouridine synthase I TruA alpha/beta" evidence="8">
    <location>
        <begin position="453"/>
        <end position="518"/>
    </location>
</feature>
<dbReference type="InterPro" id="IPR001406">
    <property type="entry name" value="PsdUridine_synth_TruA"/>
</dbReference>
<dbReference type="EMBL" id="ABEU02000002">
    <property type="protein sequence ID" value="PNR60234.1"/>
    <property type="molecule type" value="Genomic_DNA"/>
</dbReference>
<proteinExistence type="inferred from homology"/>